<evidence type="ECO:0000313" key="3">
    <source>
        <dbReference type="Proteomes" id="UP001358324"/>
    </source>
</evidence>
<dbReference type="InterPro" id="IPR043749">
    <property type="entry name" value="DUF5694"/>
</dbReference>
<dbReference type="Pfam" id="PF18950">
    <property type="entry name" value="DUF5694"/>
    <property type="match status" value="1"/>
</dbReference>
<feature type="chain" id="PRO_5046316609" evidence="1">
    <location>
        <begin position="24"/>
        <end position="272"/>
    </location>
</feature>
<dbReference type="EMBL" id="JAZHBM010000001">
    <property type="protein sequence ID" value="MEF3081368.1"/>
    <property type="molecule type" value="Genomic_DNA"/>
</dbReference>
<sequence>MSSRLPCAALLLTTAAMCADAHAAAPSPEPAKVMMLGVFHFENPGLDVVKSEVVDVTTDDNQAYLIGLATRIAAFHPTDVLVECEPSAQPVQDAAYAAWRDGTAALTVDETQQIGFRVAKAAGLPGVTCFDEGDVHWNGEPLFAYVGAHAPAQKVAMDAVFAALSARTTREQTTLPLHELLRLTNDAERDRENKDLYLFTNAVDAGGSFVGADASASWWHRNFRMYANVQKAAAPGHRVLVIAGAGHTAILKDLLAIDGARQAEDVTGYLMP</sequence>
<gene>
    <name evidence="2" type="ORF">V3391_03975</name>
</gene>
<comment type="caution">
    <text evidence="2">The sequence shown here is derived from an EMBL/GenBank/DDBJ whole genome shotgun (WGS) entry which is preliminary data.</text>
</comment>
<proteinExistence type="predicted"/>
<keyword evidence="1" id="KW-0732">Signal</keyword>
<organism evidence="2 3">
    <name type="scientific">Luteimonas flava</name>
    <dbReference type="NCBI Taxonomy" id="3115822"/>
    <lineage>
        <taxon>Bacteria</taxon>
        <taxon>Pseudomonadati</taxon>
        <taxon>Pseudomonadota</taxon>
        <taxon>Gammaproteobacteria</taxon>
        <taxon>Lysobacterales</taxon>
        <taxon>Lysobacteraceae</taxon>
        <taxon>Luteimonas</taxon>
    </lineage>
</organism>
<name>A0ABU7WD01_9GAMM</name>
<evidence type="ECO:0000256" key="1">
    <source>
        <dbReference type="SAM" id="SignalP"/>
    </source>
</evidence>
<dbReference type="Proteomes" id="UP001358324">
    <property type="component" value="Unassembled WGS sequence"/>
</dbReference>
<dbReference type="RefSeq" id="WP_332077101.1">
    <property type="nucleotide sequence ID" value="NZ_JAZHBM010000001.1"/>
</dbReference>
<accession>A0ABU7WD01</accession>
<keyword evidence="3" id="KW-1185">Reference proteome</keyword>
<reference evidence="2 3" key="1">
    <citation type="submission" date="2024-01" db="EMBL/GenBank/DDBJ databases">
        <title>Novel species of the genus Luteimonas isolated from rivers.</title>
        <authorList>
            <person name="Lu H."/>
        </authorList>
    </citation>
    <scope>NUCLEOTIDE SEQUENCE [LARGE SCALE GENOMIC DNA]</scope>
    <source>
        <strain evidence="2 3">SMYT11W</strain>
    </source>
</reference>
<protein>
    <submittedName>
        <fullName evidence="2">DUF5694 domain-containing protein</fullName>
    </submittedName>
</protein>
<evidence type="ECO:0000313" key="2">
    <source>
        <dbReference type="EMBL" id="MEF3081368.1"/>
    </source>
</evidence>
<feature type="signal peptide" evidence="1">
    <location>
        <begin position="1"/>
        <end position="23"/>
    </location>
</feature>